<gene>
    <name evidence="12" type="ordered locus">Acid_3719</name>
</gene>
<dbReference type="eggNOG" id="COG4946">
    <property type="taxonomic scope" value="Bacteria"/>
</dbReference>
<feature type="signal peptide" evidence="10">
    <location>
        <begin position="1"/>
        <end position="19"/>
    </location>
</feature>
<feature type="domain" description="Tail specific protease" evidence="11">
    <location>
        <begin position="886"/>
        <end position="1078"/>
    </location>
</feature>
<dbReference type="InterPro" id="IPR012393">
    <property type="entry name" value="Tricorn_protease"/>
</dbReference>
<dbReference type="EC" id="3.4.21.-" evidence="7"/>
<feature type="region of interest" description="Disordered" evidence="9">
    <location>
        <begin position="541"/>
        <end position="588"/>
    </location>
</feature>
<evidence type="ECO:0000313" key="12">
    <source>
        <dbReference type="EMBL" id="ABJ84690.1"/>
    </source>
</evidence>
<dbReference type="SUPFAM" id="SSF69304">
    <property type="entry name" value="Tricorn protease N-terminal domain"/>
    <property type="match status" value="2"/>
</dbReference>
<keyword evidence="10" id="KW-0732">Signal</keyword>
<proteinExistence type="inferred from homology"/>
<dbReference type="InterPro" id="IPR005151">
    <property type="entry name" value="Tail-specific_protease"/>
</dbReference>
<evidence type="ECO:0000259" key="11">
    <source>
        <dbReference type="SMART" id="SM00245"/>
    </source>
</evidence>
<feature type="region of interest" description="Disordered" evidence="9">
    <location>
        <begin position="1104"/>
        <end position="1137"/>
    </location>
</feature>
<dbReference type="PANTHER" id="PTHR43253">
    <property type="entry name" value="TRICORN PROTEASE HOMOLOG 2-RELATED"/>
    <property type="match status" value="1"/>
</dbReference>
<dbReference type="InterPro" id="IPR029045">
    <property type="entry name" value="ClpP/crotonase-like_dom_sf"/>
</dbReference>
<evidence type="ECO:0000256" key="1">
    <source>
        <dbReference type="ARBA" id="ARBA00004496"/>
    </source>
</evidence>
<feature type="active site" description="Charge relay system" evidence="8">
    <location>
        <position position="787"/>
    </location>
</feature>
<dbReference type="GO" id="GO:0008236">
    <property type="term" value="F:serine-type peptidase activity"/>
    <property type="evidence" value="ECO:0007669"/>
    <property type="project" value="UniProtKB-UniRule"/>
</dbReference>
<feature type="chain" id="PRO_5004162921" description="Tricorn protease homolog" evidence="10">
    <location>
        <begin position="20"/>
        <end position="1137"/>
    </location>
</feature>
<dbReference type="InterPro" id="IPR015943">
    <property type="entry name" value="WD40/YVTN_repeat-like_dom_sf"/>
</dbReference>
<evidence type="ECO:0000256" key="5">
    <source>
        <dbReference type="ARBA" id="ARBA00022801"/>
    </source>
</evidence>
<keyword evidence="5 7" id="KW-0378">Hydrolase</keyword>
<name>Q020G3_SOLUE</name>
<dbReference type="InParanoid" id="Q020G3"/>
<evidence type="ECO:0000256" key="10">
    <source>
        <dbReference type="SAM" id="SignalP"/>
    </source>
</evidence>
<dbReference type="HOGENOM" id="CLU_005503_0_0_0"/>
<dbReference type="PIRSF" id="PIRSF036421">
    <property type="entry name" value="Tricorn_protease"/>
    <property type="match status" value="1"/>
</dbReference>
<dbReference type="SUPFAM" id="SSF52096">
    <property type="entry name" value="ClpP/crotonase"/>
    <property type="match status" value="1"/>
</dbReference>
<feature type="compositionally biased region" description="Gly residues" evidence="9">
    <location>
        <begin position="559"/>
        <end position="577"/>
    </location>
</feature>
<dbReference type="AlphaFoldDB" id="Q020G3"/>
<evidence type="ECO:0000256" key="3">
    <source>
        <dbReference type="ARBA" id="ARBA00022490"/>
    </source>
</evidence>
<evidence type="ECO:0000256" key="8">
    <source>
        <dbReference type="PIRSR" id="PIRSR036421-1"/>
    </source>
</evidence>
<dbReference type="Pfam" id="PF14685">
    <property type="entry name" value="PDZ_Tricorn"/>
    <property type="match status" value="1"/>
</dbReference>
<dbReference type="Pfam" id="PF14684">
    <property type="entry name" value="Tricorn_C1"/>
    <property type="match status" value="1"/>
</dbReference>
<dbReference type="eggNOG" id="COG0793">
    <property type="taxonomic scope" value="Bacteria"/>
</dbReference>
<dbReference type="InterPro" id="IPR028204">
    <property type="entry name" value="Tricorn_C1"/>
</dbReference>
<evidence type="ECO:0000256" key="9">
    <source>
        <dbReference type="SAM" id="MobiDB-lite"/>
    </source>
</evidence>
<evidence type="ECO:0000256" key="7">
    <source>
        <dbReference type="PIRNR" id="PIRNR036421"/>
    </source>
</evidence>
<dbReference type="SMART" id="SM00245">
    <property type="entry name" value="TSPc"/>
    <property type="match status" value="1"/>
</dbReference>
<dbReference type="Gene3D" id="3.90.226.10">
    <property type="entry name" value="2-enoyl-CoA Hydratase, Chain A, domain 1"/>
    <property type="match status" value="1"/>
</dbReference>
<dbReference type="InterPro" id="IPR036034">
    <property type="entry name" value="PDZ_sf"/>
</dbReference>
<organism evidence="12">
    <name type="scientific">Solibacter usitatus (strain Ellin6076)</name>
    <dbReference type="NCBI Taxonomy" id="234267"/>
    <lineage>
        <taxon>Bacteria</taxon>
        <taxon>Pseudomonadati</taxon>
        <taxon>Acidobacteriota</taxon>
        <taxon>Terriglobia</taxon>
        <taxon>Bryobacterales</taxon>
        <taxon>Solibacteraceae</taxon>
        <taxon>Candidatus Solibacter</taxon>
    </lineage>
</organism>
<dbReference type="Gene3D" id="2.30.42.10">
    <property type="match status" value="1"/>
</dbReference>
<accession>Q020G3</accession>
<dbReference type="Pfam" id="PF26550">
    <property type="entry name" value="Tricorn_2nd"/>
    <property type="match status" value="1"/>
</dbReference>
<dbReference type="Gene3D" id="2.130.10.10">
    <property type="entry name" value="YVTN repeat-like/Quinoprotein amine dehydrogenase"/>
    <property type="match status" value="1"/>
</dbReference>
<dbReference type="EMBL" id="CP000473">
    <property type="protein sequence ID" value="ABJ84690.1"/>
    <property type="molecule type" value="Genomic_DNA"/>
</dbReference>
<reference evidence="12" key="1">
    <citation type="submission" date="2006-10" db="EMBL/GenBank/DDBJ databases">
        <title>Complete sequence of Solibacter usitatus Ellin6076.</title>
        <authorList>
            <consortium name="US DOE Joint Genome Institute"/>
            <person name="Copeland A."/>
            <person name="Lucas S."/>
            <person name="Lapidus A."/>
            <person name="Barry K."/>
            <person name="Detter J.C."/>
            <person name="Glavina del Rio T."/>
            <person name="Hammon N."/>
            <person name="Israni S."/>
            <person name="Dalin E."/>
            <person name="Tice H."/>
            <person name="Pitluck S."/>
            <person name="Thompson L.S."/>
            <person name="Brettin T."/>
            <person name="Bruce D."/>
            <person name="Han C."/>
            <person name="Tapia R."/>
            <person name="Gilna P."/>
            <person name="Schmutz J."/>
            <person name="Larimer F."/>
            <person name="Land M."/>
            <person name="Hauser L."/>
            <person name="Kyrpides N."/>
            <person name="Mikhailova N."/>
            <person name="Janssen P.H."/>
            <person name="Kuske C.R."/>
            <person name="Richardson P."/>
        </authorList>
    </citation>
    <scope>NUCLEOTIDE SEQUENCE</scope>
    <source>
        <strain evidence="12">Ellin6076</strain>
    </source>
</reference>
<dbReference type="GO" id="GO:0005737">
    <property type="term" value="C:cytoplasm"/>
    <property type="evidence" value="ECO:0007669"/>
    <property type="project" value="UniProtKB-SubCell"/>
</dbReference>
<evidence type="ECO:0000256" key="6">
    <source>
        <dbReference type="ARBA" id="ARBA00022825"/>
    </source>
</evidence>
<evidence type="ECO:0000256" key="2">
    <source>
        <dbReference type="ARBA" id="ARBA00008524"/>
    </source>
</evidence>
<dbReference type="Gene3D" id="3.30.750.44">
    <property type="match status" value="1"/>
</dbReference>
<keyword evidence="6 7" id="KW-0720">Serine protease</keyword>
<comment type="function">
    <text evidence="7">Degrades oligopeptides.</text>
</comment>
<dbReference type="KEGG" id="sus:Acid_3719"/>
<dbReference type="STRING" id="234267.Acid_3719"/>
<dbReference type="Pfam" id="PF03572">
    <property type="entry name" value="Peptidase_S41"/>
    <property type="match status" value="1"/>
</dbReference>
<dbReference type="Pfam" id="PF26549">
    <property type="entry name" value="Tricorn_N"/>
    <property type="match status" value="1"/>
</dbReference>
<comment type="similarity">
    <text evidence="2 7">Belongs to the peptidase S41B family.</text>
</comment>
<sequence precursor="true">MKVSILAALFGASLPCVFGASGTVHLVQKPAMSKSEIVFSYSGDLWRVARDGGVASRLTSGPGFETEAKFSPDGKTLAFTGEYDGNVDVFTVPVAGGVPKRVTYHPDGDRVVGWSADGSRIVFRSNRLSQSRYTQLYTVAAEGGLPDVLPLPLACMGAYSPDGKRMVYAPLDGGQFAPGFTNFVAWKRYRGGEASYLWVVNFADLSTVKIPRTDSNDIYPMWIGDKIYFLSDRSGPMTLFRYDPQSRKVDELIHNTGKDIMSASAGPGGIVYEQFGQVHIFDIASGKEHAVNIDIAADLTEVRPHFQNVARELRNSAISPTGVRAVFEGHGEILTVPADKGEVRNLTNTPGVMDRSPAWSPDGKTIAYFSDESGEYALHIKAQNGAGETKKIALAGKSAFYFDPKWSPDSKAIAFNDNQDNLWTVEVASGKLTKVDTNYLYDLNRGFNWSGDSKWIAFERFLPNRLRAILIYSVESGKSVQITDGMSDARNPAFDRDGQYLYFTASTNYGPTSSGLDMTSDEHEVTSNVYLAVLPNNISSPLAPESDEENAPKPAATEGSGGGRGGRAGNGAGGGAGAAAAPPEAPPKPVRIDFDKIQQRILALPLPARAYAGLETGKAGIVFMLEAGTGGGRGGFGGGATLTRFDLKTRKSEKLADGVASFDLSANGDKMLIRMGAGGGAAGRGGRGGTPPAPQYFIVSSATPVKPGDGALKVADIEVNVDPIAEWKQMYHEVWRIQRSYFYDPNLHGVNTSDSEKEYEKYLDSLSSRADLNYIFHDMLSEMTSGHLRGGGGTIPTAKTVPGGLLGADYEIVNGRYRFKKIYAGESWNPQVQSPLTQPGLNVNEGDYLLAVNGQELQGTEDVSRLLENTSGKHVLLKIASDAAGANAREITVIPIGSEQQLRHSEWIAANRAKVDKLSGGKLAYVYLPDTAQGGLTNFNRYYFAQSDKQGAVIDERFNSGGQVADYIIEAMNRRLMGWWSPRYGAMYRTPAASILGPKVMIINEMAGSGGDAMPWMFRYTKTGPLVGKRTWGGLIGVSQYPALMDGGNVTSPNFGFFSPEGQWDVENHGVAPDVEIEMDPKSVKEGHDPQLEKAVAVALEQLAKNPPPAPKRPEFPNYQRPVKPTGAASTAVGGNQ</sequence>
<dbReference type="GO" id="GO:0006508">
    <property type="term" value="P:proteolysis"/>
    <property type="evidence" value="ECO:0007669"/>
    <property type="project" value="UniProtKB-UniRule"/>
</dbReference>
<keyword evidence="4 7" id="KW-0645">Protease</keyword>
<dbReference type="OrthoDB" id="9812068at2"/>
<evidence type="ECO:0000256" key="4">
    <source>
        <dbReference type="ARBA" id="ARBA00022670"/>
    </source>
</evidence>
<dbReference type="PANTHER" id="PTHR43253:SF1">
    <property type="entry name" value="TRICORN PROTEASE HOMOLOG 2-RELATED"/>
    <property type="match status" value="1"/>
</dbReference>
<comment type="subcellular location">
    <subcellularLocation>
        <location evidence="1 7">Cytoplasm</location>
    </subcellularLocation>
</comment>
<dbReference type="InterPro" id="IPR029414">
    <property type="entry name" value="Tricorn_PDZ"/>
</dbReference>
<feature type="active site" description="Charge relay system" evidence="8">
    <location>
        <position position="1067"/>
    </location>
</feature>
<dbReference type="CDD" id="cd07562">
    <property type="entry name" value="Peptidase_S41_TRI"/>
    <property type="match status" value="1"/>
</dbReference>
<feature type="active site" description="Nucleophile" evidence="8">
    <location>
        <position position="1009"/>
    </location>
</feature>
<protein>
    <recommendedName>
        <fullName evidence="7">Tricorn protease homolog</fullName>
        <ecNumber evidence="7">3.4.21.-</ecNumber>
    </recommendedName>
</protein>
<dbReference type="Gene3D" id="2.120.10.60">
    <property type="entry name" value="Tricorn protease N-terminal domain"/>
    <property type="match status" value="1"/>
</dbReference>
<keyword evidence="3 7" id="KW-0963">Cytoplasm</keyword>
<dbReference type="SUPFAM" id="SSF50156">
    <property type="entry name" value="PDZ domain-like"/>
    <property type="match status" value="1"/>
</dbReference>